<keyword evidence="12" id="KW-1185">Reference proteome</keyword>
<keyword evidence="5 8" id="KW-0863">Zinc-finger</keyword>
<keyword evidence="4" id="KW-0479">Metal-binding</keyword>
<sequence>MKWADYVGGGGDLQMGGGRRREAASFPMAEVTNLHREHHPPTGRRIVSTIAELHEDNILQKEDEFYHQISTFAFEFDPFSPPNNSADPSFFDDYATSFDLGFDLNADAENPGCEYEDLSCFLFGGEDDDEQLNFVTDLFEPRQSRVTDDLIWDLDSSRAEEQDHEFGFGAGMGLRVAGIDSESDSEVNLGFLNNDDDNYDSFGVSNNNIHTSEQERDEFECEEVSERIHFDERDSLNLMINAIEEISVSSNITSSDGENSNFGDDEGAEAQRSLDWEVLLTVNNSESPFDFEYSEENYNTRSDVSRNVSASKGSPPAAKSVVENLPSVVLTDEDIGENNKNCVACAVCKDEFAVGEKATKLPCCHLYHGDCIIPWFGIRNTCPVCRHERPTDDADYEKMRSERAGDGNATALVDDFEVR</sequence>
<evidence type="ECO:0000256" key="4">
    <source>
        <dbReference type="ARBA" id="ARBA00022723"/>
    </source>
</evidence>
<evidence type="ECO:0000256" key="2">
    <source>
        <dbReference type="ARBA" id="ARBA00012483"/>
    </source>
</evidence>
<feature type="compositionally biased region" description="Low complexity" evidence="9">
    <location>
        <begin position="309"/>
        <end position="319"/>
    </location>
</feature>
<dbReference type="PROSITE" id="PS50089">
    <property type="entry name" value="ZF_RING_2"/>
    <property type="match status" value="1"/>
</dbReference>
<protein>
    <recommendedName>
        <fullName evidence="2">RING-type E3 ubiquitin transferase</fullName>
        <ecNumber evidence="2">2.3.2.27</ecNumber>
    </recommendedName>
</protein>
<dbReference type="Gene3D" id="3.30.40.10">
    <property type="entry name" value="Zinc/RING finger domain, C3HC4 (zinc finger)"/>
    <property type="match status" value="1"/>
</dbReference>
<name>A0ABD3D160_9LAMI</name>
<evidence type="ECO:0000259" key="10">
    <source>
        <dbReference type="PROSITE" id="PS50089"/>
    </source>
</evidence>
<dbReference type="GO" id="GO:0061630">
    <property type="term" value="F:ubiquitin protein ligase activity"/>
    <property type="evidence" value="ECO:0007669"/>
    <property type="project" value="UniProtKB-EC"/>
</dbReference>
<dbReference type="InterPro" id="IPR013083">
    <property type="entry name" value="Znf_RING/FYVE/PHD"/>
</dbReference>
<dbReference type="InterPro" id="IPR001841">
    <property type="entry name" value="Znf_RING"/>
</dbReference>
<evidence type="ECO:0000313" key="11">
    <source>
        <dbReference type="EMBL" id="KAL3635549.1"/>
    </source>
</evidence>
<dbReference type="SUPFAM" id="SSF57850">
    <property type="entry name" value="RING/U-box"/>
    <property type="match status" value="1"/>
</dbReference>
<accession>A0ABD3D160</accession>
<evidence type="ECO:0000256" key="6">
    <source>
        <dbReference type="ARBA" id="ARBA00022786"/>
    </source>
</evidence>
<dbReference type="AlphaFoldDB" id="A0ABD3D160"/>
<evidence type="ECO:0000256" key="1">
    <source>
        <dbReference type="ARBA" id="ARBA00000900"/>
    </source>
</evidence>
<dbReference type="EC" id="2.3.2.27" evidence="2"/>
<comment type="caution">
    <text evidence="11">The sequence shown here is derived from an EMBL/GenBank/DDBJ whole genome shotgun (WGS) entry which is preliminary data.</text>
</comment>
<dbReference type="FunFam" id="3.30.40.10:FF:000127">
    <property type="entry name" value="E3 ubiquitin-protein ligase RNF181"/>
    <property type="match status" value="1"/>
</dbReference>
<dbReference type="GO" id="GO:0016567">
    <property type="term" value="P:protein ubiquitination"/>
    <property type="evidence" value="ECO:0007669"/>
    <property type="project" value="UniProtKB-ARBA"/>
</dbReference>
<dbReference type="InterPro" id="IPR051826">
    <property type="entry name" value="E3_ubiquitin-ligase_domain"/>
</dbReference>
<evidence type="ECO:0000256" key="8">
    <source>
        <dbReference type="PROSITE-ProRule" id="PRU00175"/>
    </source>
</evidence>
<keyword evidence="6" id="KW-0833">Ubl conjugation pathway</keyword>
<dbReference type="EMBL" id="JAVIJP010000027">
    <property type="protein sequence ID" value="KAL3635549.1"/>
    <property type="molecule type" value="Genomic_DNA"/>
</dbReference>
<proteinExistence type="predicted"/>
<gene>
    <name evidence="11" type="ORF">CASFOL_020096</name>
</gene>
<organism evidence="11 12">
    <name type="scientific">Castilleja foliolosa</name>
    <dbReference type="NCBI Taxonomy" id="1961234"/>
    <lineage>
        <taxon>Eukaryota</taxon>
        <taxon>Viridiplantae</taxon>
        <taxon>Streptophyta</taxon>
        <taxon>Embryophyta</taxon>
        <taxon>Tracheophyta</taxon>
        <taxon>Spermatophyta</taxon>
        <taxon>Magnoliopsida</taxon>
        <taxon>eudicotyledons</taxon>
        <taxon>Gunneridae</taxon>
        <taxon>Pentapetalae</taxon>
        <taxon>asterids</taxon>
        <taxon>lamiids</taxon>
        <taxon>Lamiales</taxon>
        <taxon>Orobanchaceae</taxon>
        <taxon>Pedicularideae</taxon>
        <taxon>Castillejinae</taxon>
        <taxon>Castilleja</taxon>
    </lineage>
</organism>
<feature type="domain" description="RING-type" evidence="10">
    <location>
        <begin position="345"/>
        <end position="386"/>
    </location>
</feature>
<reference evidence="12" key="1">
    <citation type="journal article" date="2024" name="IScience">
        <title>Strigolactones Initiate the Formation of Haustorium-like Structures in Castilleja.</title>
        <authorList>
            <person name="Buerger M."/>
            <person name="Peterson D."/>
            <person name="Chory J."/>
        </authorList>
    </citation>
    <scope>NUCLEOTIDE SEQUENCE [LARGE SCALE GENOMIC DNA]</scope>
</reference>
<dbReference type="PANTHER" id="PTHR22765:SF421">
    <property type="entry name" value="RING-TYPE DOMAIN-CONTAINING PROTEIN"/>
    <property type="match status" value="1"/>
</dbReference>
<dbReference type="SMART" id="SM00184">
    <property type="entry name" value="RING"/>
    <property type="match status" value="1"/>
</dbReference>
<evidence type="ECO:0000313" key="12">
    <source>
        <dbReference type="Proteomes" id="UP001632038"/>
    </source>
</evidence>
<comment type="catalytic activity">
    <reaction evidence="1">
        <text>S-ubiquitinyl-[E2 ubiquitin-conjugating enzyme]-L-cysteine + [acceptor protein]-L-lysine = [E2 ubiquitin-conjugating enzyme]-L-cysteine + N(6)-ubiquitinyl-[acceptor protein]-L-lysine.</text>
        <dbReference type="EC" id="2.3.2.27"/>
    </reaction>
</comment>
<dbReference type="Pfam" id="PF13639">
    <property type="entry name" value="zf-RING_2"/>
    <property type="match status" value="1"/>
</dbReference>
<keyword evidence="7" id="KW-0862">Zinc</keyword>
<evidence type="ECO:0000256" key="9">
    <source>
        <dbReference type="SAM" id="MobiDB-lite"/>
    </source>
</evidence>
<dbReference type="GO" id="GO:0008270">
    <property type="term" value="F:zinc ion binding"/>
    <property type="evidence" value="ECO:0007669"/>
    <property type="project" value="UniProtKB-KW"/>
</dbReference>
<feature type="region of interest" description="Disordered" evidence="9">
    <location>
        <begin position="300"/>
        <end position="319"/>
    </location>
</feature>
<evidence type="ECO:0000256" key="5">
    <source>
        <dbReference type="ARBA" id="ARBA00022771"/>
    </source>
</evidence>
<evidence type="ECO:0000256" key="3">
    <source>
        <dbReference type="ARBA" id="ARBA00022679"/>
    </source>
</evidence>
<dbReference type="PANTHER" id="PTHR22765">
    <property type="entry name" value="RING FINGER AND PROTEASE ASSOCIATED DOMAIN-CONTAINING"/>
    <property type="match status" value="1"/>
</dbReference>
<keyword evidence="3" id="KW-0808">Transferase</keyword>
<evidence type="ECO:0000256" key="7">
    <source>
        <dbReference type="ARBA" id="ARBA00022833"/>
    </source>
</evidence>
<dbReference type="Proteomes" id="UP001632038">
    <property type="component" value="Unassembled WGS sequence"/>
</dbReference>